<feature type="transmembrane region" description="Helical" evidence="1">
    <location>
        <begin position="69"/>
        <end position="89"/>
    </location>
</feature>
<sequence length="182" mass="19986">MSKSDTFKIAIIGVAIALNIVGAFVAFNLRIPIYLDSIGTVFISFLLGPYFGIITGFFSSIVSGLTFDIYSLWFSPVQICTGLILGVMFKKKLLEGWKILFAVFFATIFISSVGATLTAFIFGGFTSSGSSYIIILLRKLGLGPILSVFLVQFITDYFDKLIAVLFVGKVIKLLKYNKKIVL</sequence>
<name>A0A6M0H5T8_9CLOT</name>
<keyword evidence="1" id="KW-1133">Transmembrane helix</keyword>
<gene>
    <name evidence="2" type="ORF">G3M99_10280</name>
</gene>
<proteinExistence type="predicted"/>
<comment type="caution">
    <text evidence="2">The sequence shown here is derived from an EMBL/GenBank/DDBJ whole genome shotgun (WGS) entry which is preliminary data.</text>
</comment>
<dbReference type="RefSeq" id="WP_061996572.1">
    <property type="nucleotide sequence ID" value="NZ_JAAGPU010000017.1"/>
</dbReference>
<dbReference type="Gene3D" id="1.10.1760.20">
    <property type="match status" value="1"/>
</dbReference>
<dbReference type="Proteomes" id="UP000481872">
    <property type="component" value="Unassembled WGS sequence"/>
</dbReference>
<protein>
    <submittedName>
        <fullName evidence="2">ECF transporter S component</fullName>
    </submittedName>
</protein>
<feature type="transmembrane region" description="Helical" evidence="1">
    <location>
        <begin position="101"/>
        <end position="125"/>
    </location>
</feature>
<keyword evidence="3" id="KW-1185">Reference proteome</keyword>
<organism evidence="2 3">
    <name type="scientific">Clostridium senegalense</name>
    <dbReference type="NCBI Taxonomy" id="1465809"/>
    <lineage>
        <taxon>Bacteria</taxon>
        <taxon>Bacillati</taxon>
        <taxon>Bacillota</taxon>
        <taxon>Clostridia</taxon>
        <taxon>Eubacteriales</taxon>
        <taxon>Clostridiaceae</taxon>
        <taxon>Clostridium</taxon>
    </lineage>
</organism>
<reference evidence="2 3" key="1">
    <citation type="submission" date="2020-02" db="EMBL/GenBank/DDBJ databases">
        <title>Genome assembly of a novel Clostridium senegalense strain.</title>
        <authorList>
            <person name="Gupta T.B."/>
            <person name="Jauregui R."/>
            <person name="Maclean P."/>
            <person name="Nawarathana A."/>
            <person name="Brightwell G."/>
        </authorList>
    </citation>
    <scope>NUCLEOTIDE SEQUENCE [LARGE SCALE GENOMIC DNA]</scope>
    <source>
        <strain evidence="2 3">AGRFS4</strain>
    </source>
</reference>
<accession>A0A6M0H5T8</accession>
<dbReference type="AlphaFoldDB" id="A0A6M0H5T8"/>
<evidence type="ECO:0000313" key="2">
    <source>
        <dbReference type="EMBL" id="NEU05231.1"/>
    </source>
</evidence>
<feature type="transmembrane region" description="Helical" evidence="1">
    <location>
        <begin position="41"/>
        <end position="63"/>
    </location>
</feature>
<dbReference type="EMBL" id="JAAGPU010000017">
    <property type="protein sequence ID" value="NEU05231.1"/>
    <property type="molecule type" value="Genomic_DNA"/>
</dbReference>
<keyword evidence="1" id="KW-0812">Transmembrane</keyword>
<evidence type="ECO:0000313" key="3">
    <source>
        <dbReference type="Proteomes" id="UP000481872"/>
    </source>
</evidence>
<feature type="transmembrane region" description="Helical" evidence="1">
    <location>
        <begin position="6"/>
        <end position="29"/>
    </location>
</feature>
<evidence type="ECO:0000256" key="1">
    <source>
        <dbReference type="SAM" id="Phobius"/>
    </source>
</evidence>
<keyword evidence="1" id="KW-0472">Membrane</keyword>